<keyword evidence="2" id="KW-1185">Reference proteome</keyword>
<comment type="caution">
    <text evidence="1">The sequence shown here is derived from an EMBL/GenBank/DDBJ whole genome shotgun (WGS) entry which is preliminary data.</text>
</comment>
<protein>
    <submittedName>
        <fullName evidence="1">Uncharacterized protein</fullName>
    </submittedName>
</protein>
<dbReference type="SUPFAM" id="SSF49363">
    <property type="entry name" value="Purple acid phosphatase, N-terminal domain"/>
    <property type="match status" value="1"/>
</dbReference>
<reference evidence="1 2" key="1">
    <citation type="submission" date="2021-08" db="EMBL/GenBank/DDBJ databases">
        <title>Draft genome sequence of Spirulina subsalsa with high tolerance to salinity and hype-accumulation of phycocyanin.</title>
        <authorList>
            <person name="Pei H."/>
            <person name="Jiang L."/>
        </authorList>
    </citation>
    <scope>NUCLEOTIDE SEQUENCE [LARGE SCALE GENOMIC DNA]</scope>
    <source>
        <strain evidence="1 2">FACHB-351</strain>
    </source>
</reference>
<proteinExistence type="predicted"/>
<evidence type="ECO:0000313" key="2">
    <source>
        <dbReference type="Proteomes" id="UP001526426"/>
    </source>
</evidence>
<dbReference type="Proteomes" id="UP001526426">
    <property type="component" value="Unassembled WGS sequence"/>
</dbReference>
<dbReference type="InterPro" id="IPR008963">
    <property type="entry name" value="Purple_acid_Pase-like_N"/>
</dbReference>
<gene>
    <name evidence="1" type="ORF">K4A83_22755</name>
</gene>
<dbReference type="EMBL" id="JAIHOM010000256">
    <property type="protein sequence ID" value="MCW6039045.1"/>
    <property type="molecule type" value="Genomic_DNA"/>
</dbReference>
<accession>A0ABT3LC21</accession>
<feature type="non-terminal residue" evidence="1">
    <location>
        <position position="159"/>
    </location>
</feature>
<name>A0ABT3LC21_9CYAN</name>
<sequence length="159" mass="18237">MFNPKPWKSAKYRRMYTAIFVCLLPFLLALGLSLLVPSPSQFDMTVASSSELLTDPFLQYPTPNSVRVVWFTEFPGVRHWVNYGRDLELKAIATSQQLSRLREDARSRIPTPPTQPTFRPIWRHEALITPLTPGQRLPYQVTSLKTPEDPLYSAVFTLT</sequence>
<organism evidence="1 2">
    <name type="scientific">Spirulina subsalsa FACHB-351</name>
    <dbReference type="NCBI Taxonomy" id="234711"/>
    <lineage>
        <taxon>Bacteria</taxon>
        <taxon>Bacillati</taxon>
        <taxon>Cyanobacteriota</taxon>
        <taxon>Cyanophyceae</taxon>
        <taxon>Spirulinales</taxon>
        <taxon>Spirulinaceae</taxon>
        <taxon>Spirulina</taxon>
    </lineage>
</organism>
<evidence type="ECO:0000313" key="1">
    <source>
        <dbReference type="EMBL" id="MCW6039045.1"/>
    </source>
</evidence>